<dbReference type="AlphaFoldDB" id="A0A1V9FJG2"/>
<keyword evidence="1" id="KW-0472">Membrane</keyword>
<evidence type="ECO:0000256" key="1">
    <source>
        <dbReference type="SAM" id="Phobius"/>
    </source>
</evidence>
<name>A0A1V9FJG2_9BACT</name>
<dbReference type="STRING" id="550983.A4R26_02505"/>
<feature type="transmembrane region" description="Helical" evidence="1">
    <location>
        <begin position="146"/>
        <end position="168"/>
    </location>
</feature>
<keyword evidence="1" id="KW-1133">Transmembrane helix</keyword>
<organism evidence="2 3">
    <name type="scientific">Niastella populi</name>
    <dbReference type="NCBI Taxonomy" id="550983"/>
    <lineage>
        <taxon>Bacteria</taxon>
        <taxon>Pseudomonadati</taxon>
        <taxon>Bacteroidota</taxon>
        <taxon>Chitinophagia</taxon>
        <taxon>Chitinophagales</taxon>
        <taxon>Chitinophagaceae</taxon>
        <taxon>Niastella</taxon>
    </lineage>
</organism>
<evidence type="ECO:0000313" key="2">
    <source>
        <dbReference type="EMBL" id="OQP58356.1"/>
    </source>
</evidence>
<comment type="caution">
    <text evidence="2">The sequence shown here is derived from an EMBL/GenBank/DDBJ whole genome shotgun (WGS) entry which is preliminary data.</text>
</comment>
<keyword evidence="1" id="KW-0812">Transmembrane</keyword>
<reference evidence="3" key="1">
    <citation type="submission" date="2016-04" db="EMBL/GenBank/DDBJ databases">
        <authorList>
            <person name="Chen L."/>
            <person name="Zhuang W."/>
            <person name="Wang G."/>
        </authorList>
    </citation>
    <scope>NUCLEOTIDE SEQUENCE [LARGE SCALE GENOMIC DNA]</scope>
    <source>
        <strain evidence="3">208</strain>
    </source>
</reference>
<proteinExistence type="predicted"/>
<gene>
    <name evidence="2" type="ORF">A4R26_02505</name>
</gene>
<dbReference type="EMBL" id="LWBP01000188">
    <property type="protein sequence ID" value="OQP58356.1"/>
    <property type="molecule type" value="Genomic_DNA"/>
</dbReference>
<evidence type="ECO:0000313" key="3">
    <source>
        <dbReference type="Proteomes" id="UP000192276"/>
    </source>
</evidence>
<protein>
    <recommendedName>
        <fullName evidence="4">DUF3592 domain-containing protein</fullName>
    </recommendedName>
</protein>
<sequence>MRKGIFSSVRNFLGLVTMLLVAAIAGMLAWGSWYLYQNEKQVQQFRIAGQPVSVLVTATDRQNRAWYDQFSNNVYITFNYNNRSYTARYTQDSGSINEGDRVTLLYHPALDAFRQSNKQIHFNKPAGHSRLISFSITGRWSDGQKWLLLSLALFIVFILVVTAMITSVIQIPLLRGTSRFIVAGLVVIGALYFTYNGWQYYQYYKKIKNNSREETVTVLGTNSHARSKRSNWFYYYDATVQFQNEHKVIPIEEEDYQKLKPNDTLKVHYNSEENDMMPVNYTADHSNLVVALFMWCFAAFFVWTGFFKRPKNETGLRRINR</sequence>
<feature type="transmembrane region" description="Helical" evidence="1">
    <location>
        <begin position="180"/>
        <end position="198"/>
    </location>
</feature>
<keyword evidence="3" id="KW-1185">Reference proteome</keyword>
<accession>A0A1V9FJG2</accession>
<evidence type="ECO:0008006" key="4">
    <source>
        <dbReference type="Google" id="ProtNLM"/>
    </source>
</evidence>
<feature type="transmembrane region" description="Helical" evidence="1">
    <location>
        <begin position="12"/>
        <end position="36"/>
    </location>
</feature>
<dbReference type="Proteomes" id="UP000192276">
    <property type="component" value="Unassembled WGS sequence"/>
</dbReference>
<dbReference type="RefSeq" id="WP_081165440.1">
    <property type="nucleotide sequence ID" value="NZ_LWBP01000188.1"/>
</dbReference>
<feature type="transmembrane region" description="Helical" evidence="1">
    <location>
        <begin position="288"/>
        <end position="307"/>
    </location>
</feature>
<dbReference type="OrthoDB" id="954173at2"/>